<reference evidence="1" key="1">
    <citation type="submission" date="2016-02" db="EMBL/GenBank/DDBJ databases">
        <title>WGS assembly of Manihot esculenta.</title>
        <authorList>
            <person name="Bredeson J.V."/>
            <person name="Prochnik S.E."/>
            <person name="Lyons J.B."/>
            <person name="Schmutz J."/>
            <person name="Grimwood J."/>
            <person name="Vrebalov J."/>
            <person name="Bart R.S."/>
            <person name="Amuge T."/>
            <person name="Ferguson M.E."/>
            <person name="Green R."/>
            <person name="Putnam N."/>
            <person name="Stites J."/>
            <person name="Rounsley S."/>
            <person name="Rokhsar D.S."/>
        </authorList>
    </citation>
    <scope>NUCLEOTIDE SEQUENCE [LARGE SCALE GENOMIC DNA]</scope>
    <source>
        <tissue evidence="1">Leaf</tissue>
    </source>
</reference>
<organism evidence="1">
    <name type="scientific">Manihot esculenta</name>
    <name type="common">Cassava</name>
    <name type="synonym">Jatropha manihot</name>
    <dbReference type="NCBI Taxonomy" id="3983"/>
    <lineage>
        <taxon>Eukaryota</taxon>
        <taxon>Viridiplantae</taxon>
        <taxon>Streptophyta</taxon>
        <taxon>Embryophyta</taxon>
        <taxon>Tracheophyta</taxon>
        <taxon>Spermatophyta</taxon>
        <taxon>Magnoliopsida</taxon>
        <taxon>eudicotyledons</taxon>
        <taxon>Gunneridae</taxon>
        <taxon>Pentapetalae</taxon>
        <taxon>rosids</taxon>
        <taxon>fabids</taxon>
        <taxon>Malpighiales</taxon>
        <taxon>Euphorbiaceae</taxon>
        <taxon>Crotonoideae</taxon>
        <taxon>Manihoteae</taxon>
        <taxon>Manihot</taxon>
    </lineage>
</organism>
<accession>A0A2C9W8K9</accession>
<evidence type="ECO:0000313" key="1">
    <source>
        <dbReference type="EMBL" id="OAY54920.1"/>
    </source>
</evidence>
<protein>
    <submittedName>
        <fullName evidence="1">Uncharacterized protein</fullName>
    </submittedName>
</protein>
<dbReference type="AlphaFoldDB" id="A0A2C9W8K9"/>
<name>A0A2C9W8K9_MANES</name>
<sequence length="63" mass="7227">MCAGIICCPKEEDEKREKCFQSTHSEISPREGPFQLICCISLLKKEIKNHKENSPVPQKLLQL</sequence>
<gene>
    <name evidence="1" type="ORF">MANES_03G112500</name>
</gene>
<dbReference type="EMBL" id="CM004389">
    <property type="protein sequence ID" value="OAY54920.1"/>
    <property type="molecule type" value="Genomic_DNA"/>
</dbReference>
<proteinExistence type="predicted"/>